<keyword evidence="2" id="KW-1185">Reference proteome</keyword>
<dbReference type="EMBL" id="ML976838">
    <property type="protein sequence ID" value="KAF1963938.1"/>
    <property type="molecule type" value="Genomic_DNA"/>
</dbReference>
<dbReference type="Proteomes" id="UP000800036">
    <property type="component" value="Unassembled WGS sequence"/>
</dbReference>
<proteinExistence type="predicted"/>
<name>A0A6A5UGP9_9PLEO</name>
<evidence type="ECO:0000313" key="2">
    <source>
        <dbReference type="Proteomes" id="UP000800036"/>
    </source>
</evidence>
<reference evidence="1" key="1">
    <citation type="journal article" date="2020" name="Stud. Mycol.">
        <title>101 Dothideomycetes genomes: a test case for predicting lifestyles and emergence of pathogens.</title>
        <authorList>
            <person name="Haridas S."/>
            <person name="Albert R."/>
            <person name="Binder M."/>
            <person name="Bloem J."/>
            <person name="Labutti K."/>
            <person name="Salamov A."/>
            <person name="Andreopoulos B."/>
            <person name="Baker S."/>
            <person name="Barry K."/>
            <person name="Bills G."/>
            <person name="Bluhm B."/>
            <person name="Cannon C."/>
            <person name="Castanera R."/>
            <person name="Culley D."/>
            <person name="Daum C."/>
            <person name="Ezra D."/>
            <person name="Gonzalez J."/>
            <person name="Henrissat B."/>
            <person name="Kuo A."/>
            <person name="Liang C."/>
            <person name="Lipzen A."/>
            <person name="Lutzoni F."/>
            <person name="Magnuson J."/>
            <person name="Mondo S."/>
            <person name="Nolan M."/>
            <person name="Ohm R."/>
            <person name="Pangilinan J."/>
            <person name="Park H.-J."/>
            <person name="Ramirez L."/>
            <person name="Alfaro M."/>
            <person name="Sun H."/>
            <person name="Tritt A."/>
            <person name="Yoshinaga Y."/>
            <person name="Zwiers L.-H."/>
            <person name="Turgeon B."/>
            <person name="Goodwin S."/>
            <person name="Spatafora J."/>
            <person name="Crous P."/>
            <person name="Grigoriev I."/>
        </authorList>
    </citation>
    <scope>NUCLEOTIDE SEQUENCE</scope>
    <source>
        <strain evidence="1">CBS 107.79</strain>
    </source>
</reference>
<protein>
    <submittedName>
        <fullName evidence="1">Uncharacterized protein</fullName>
    </submittedName>
</protein>
<dbReference type="AlphaFoldDB" id="A0A6A5UGP9"/>
<evidence type="ECO:0000313" key="1">
    <source>
        <dbReference type="EMBL" id="KAF1963938.1"/>
    </source>
</evidence>
<accession>A0A6A5UGP9</accession>
<sequence>DLMLRFGYFLVTKEYEDSNSSSTLFVYFSGILGISINGSTFERPSNYTLKLSALIYYSQLLIIKSTL</sequence>
<feature type="non-terminal residue" evidence="1">
    <location>
        <position position="1"/>
    </location>
</feature>
<gene>
    <name evidence="1" type="ORF">BU23DRAFT_438212</name>
</gene>
<feature type="non-terminal residue" evidence="1">
    <location>
        <position position="67"/>
    </location>
</feature>
<dbReference type="OrthoDB" id="4160379at2759"/>
<organism evidence="1 2">
    <name type="scientific">Bimuria novae-zelandiae CBS 107.79</name>
    <dbReference type="NCBI Taxonomy" id="1447943"/>
    <lineage>
        <taxon>Eukaryota</taxon>
        <taxon>Fungi</taxon>
        <taxon>Dikarya</taxon>
        <taxon>Ascomycota</taxon>
        <taxon>Pezizomycotina</taxon>
        <taxon>Dothideomycetes</taxon>
        <taxon>Pleosporomycetidae</taxon>
        <taxon>Pleosporales</taxon>
        <taxon>Massarineae</taxon>
        <taxon>Didymosphaeriaceae</taxon>
        <taxon>Bimuria</taxon>
    </lineage>
</organism>